<dbReference type="GO" id="GO:0009424">
    <property type="term" value="C:bacterial-type flagellum hook"/>
    <property type="evidence" value="ECO:0007669"/>
    <property type="project" value="UniProtKB-UniRule"/>
</dbReference>
<keyword evidence="13" id="KW-0282">Flagellum</keyword>
<dbReference type="InterPro" id="IPR053927">
    <property type="entry name" value="FlgK_helical"/>
</dbReference>
<dbReference type="InterPro" id="IPR010930">
    <property type="entry name" value="Flg_bb/hook_C_dom"/>
</dbReference>
<keyword evidence="13" id="KW-0966">Cell projection</keyword>
<dbReference type="Pfam" id="PF06429">
    <property type="entry name" value="Flg_bbr_C"/>
    <property type="match status" value="1"/>
</dbReference>
<accession>A0A0T9KJM8</accession>
<evidence type="ECO:0000256" key="3">
    <source>
        <dbReference type="ARBA" id="ARBA00009677"/>
    </source>
</evidence>
<proteinExistence type="inferred from homology"/>
<feature type="domain" description="Flagellar basal body rod protein N-terminal" evidence="9">
    <location>
        <begin position="6"/>
        <end position="35"/>
    </location>
</feature>
<dbReference type="Pfam" id="PF21158">
    <property type="entry name" value="flgK_1st_1"/>
    <property type="match status" value="1"/>
</dbReference>
<evidence type="ECO:0000313" key="14">
    <source>
        <dbReference type="Proteomes" id="UP000045824"/>
    </source>
</evidence>
<gene>
    <name evidence="7 13" type="primary">flgK</name>
    <name evidence="13" type="ORF">ERS008491_00319</name>
</gene>
<sequence length="554" mass="58813">MSNSLMNTAMSGLSAAQYALSTVSNNISNFQVAGYNRQNTVFAQNGGTLSPAGFIGNGVAVTGVNREYNTFITNQLRASQTQSSGLTTYYQQISQIDNLLSNTSNNISTTMQDFFNNLQNLVSNAGDDAARKTVLGKAEGLVNQFQNADKYLRDMDNGVNQKISDSATQINNYAEQIAKLNDQITRLRGSSGSEPNALLDQRDQLVTELNQIVAVTVTQQDGDAYNVSFAGGLSLVQGPNAYKVEAIPSSADATRLTLGYKHGTSDTIEIDESRLTSGSLGGTLKFRSEALDSARNQLGQLALVMADSFNIQHKAGFDANGDEGKDFFSFAKPSVLKNAKNQGDSSLTVSYTDTSKVKASDYTVEFDGKDWQVTRVSDNTKVPTTAGTDKDGKPTLNFDGIAVSVTNGTPGPTAKDKFTIKTVSNVAANLQVAITDSSMIAAGGTKDGGASDNVNAQALLDLQTKKLVDGKATLSGAYAGLVSNVGNQTATAKTNSTAQANIVKQLSAEQQSISGVNLDEEYGDLQRFQQYYLANAQVIQTASTLFNALLSLRG</sequence>
<keyword evidence="5 7" id="KW-0964">Secreted</keyword>
<dbReference type="NCBIfam" id="TIGR02492">
    <property type="entry name" value="flgK_ends"/>
    <property type="match status" value="1"/>
</dbReference>
<evidence type="ECO:0000256" key="8">
    <source>
        <dbReference type="SAM" id="Coils"/>
    </source>
</evidence>
<evidence type="ECO:0000256" key="7">
    <source>
        <dbReference type="RuleBase" id="RU362065"/>
    </source>
</evidence>
<dbReference type="RefSeq" id="WP_050118183.1">
    <property type="nucleotide sequence ID" value="NZ_CAWMAB010000001.1"/>
</dbReference>
<evidence type="ECO:0000256" key="2">
    <source>
        <dbReference type="ARBA" id="ARBA00004613"/>
    </source>
</evidence>
<organism evidence="13 14">
    <name type="scientific">Yersinia kristensenii</name>
    <dbReference type="NCBI Taxonomy" id="28152"/>
    <lineage>
        <taxon>Bacteria</taxon>
        <taxon>Pseudomonadati</taxon>
        <taxon>Pseudomonadota</taxon>
        <taxon>Gammaproteobacteria</taxon>
        <taxon>Enterobacterales</taxon>
        <taxon>Yersiniaceae</taxon>
        <taxon>Yersinia</taxon>
    </lineage>
</organism>
<evidence type="ECO:0000259" key="9">
    <source>
        <dbReference type="Pfam" id="PF00460"/>
    </source>
</evidence>
<comment type="subcellular location">
    <subcellularLocation>
        <location evidence="1 7">Bacterial flagellum</location>
    </subcellularLocation>
    <subcellularLocation>
        <location evidence="2 7">Secreted</location>
    </subcellularLocation>
</comment>
<feature type="coiled-coil region" evidence="8">
    <location>
        <begin position="163"/>
        <end position="190"/>
    </location>
</feature>
<dbReference type="GO" id="GO:0005576">
    <property type="term" value="C:extracellular region"/>
    <property type="evidence" value="ECO:0007669"/>
    <property type="project" value="UniProtKB-SubCell"/>
</dbReference>
<evidence type="ECO:0000313" key="13">
    <source>
        <dbReference type="EMBL" id="CNE06310.1"/>
    </source>
</evidence>
<evidence type="ECO:0000259" key="11">
    <source>
        <dbReference type="Pfam" id="PF21158"/>
    </source>
</evidence>
<dbReference type="EMBL" id="CPYI01000001">
    <property type="protein sequence ID" value="CNE06310.1"/>
    <property type="molecule type" value="Genomic_DNA"/>
</dbReference>
<feature type="domain" description="Flagellar hook-associated protein FlgK helical" evidence="12">
    <location>
        <begin position="93"/>
        <end position="328"/>
    </location>
</feature>
<evidence type="ECO:0000256" key="5">
    <source>
        <dbReference type="ARBA" id="ARBA00022525"/>
    </source>
</evidence>
<dbReference type="PANTHER" id="PTHR30033">
    <property type="entry name" value="FLAGELLAR HOOK-ASSOCIATED PROTEIN 1"/>
    <property type="match status" value="1"/>
</dbReference>
<dbReference type="PRINTS" id="PR01005">
    <property type="entry name" value="FLGHOOKAP1"/>
</dbReference>
<evidence type="ECO:0000259" key="12">
    <source>
        <dbReference type="Pfam" id="PF22638"/>
    </source>
</evidence>
<keyword evidence="8" id="KW-0175">Coiled coil</keyword>
<protein>
    <recommendedName>
        <fullName evidence="4 7">Flagellar hook-associated protein 1</fullName>
        <shortName evidence="7">HAP1</shortName>
    </recommendedName>
</protein>
<feature type="domain" description="Flagellar basal-body/hook protein C-terminal" evidence="10">
    <location>
        <begin position="513"/>
        <end position="552"/>
    </location>
</feature>
<comment type="similarity">
    <text evidence="3 7">Belongs to the flagella basal body rod proteins family.</text>
</comment>
<dbReference type="GO" id="GO:0044780">
    <property type="term" value="P:bacterial-type flagellum assembly"/>
    <property type="evidence" value="ECO:0007669"/>
    <property type="project" value="InterPro"/>
</dbReference>
<dbReference type="Pfam" id="PF22638">
    <property type="entry name" value="FlgK_D1"/>
    <property type="match status" value="1"/>
</dbReference>
<dbReference type="InterPro" id="IPR002371">
    <property type="entry name" value="FlgK"/>
</dbReference>
<dbReference type="Pfam" id="PF00460">
    <property type="entry name" value="Flg_bb_rod"/>
    <property type="match status" value="1"/>
</dbReference>
<dbReference type="SUPFAM" id="SSF64518">
    <property type="entry name" value="Phase 1 flagellin"/>
    <property type="match status" value="1"/>
</dbReference>
<dbReference type="InterPro" id="IPR001444">
    <property type="entry name" value="Flag_bb_rod_N"/>
</dbReference>
<evidence type="ECO:0000256" key="6">
    <source>
        <dbReference type="ARBA" id="ARBA00023143"/>
    </source>
</evidence>
<feature type="domain" description="Flagellar hook-associated protein 1 D2-like" evidence="11">
    <location>
        <begin position="336"/>
        <end position="422"/>
    </location>
</feature>
<dbReference type="InterPro" id="IPR049119">
    <property type="entry name" value="FlgK_D2-like"/>
</dbReference>
<evidence type="ECO:0000256" key="1">
    <source>
        <dbReference type="ARBA" id="ARBA00004365"/>
    </source>
</evidence>
<reference evidence="13 14" key="1">
    <citation type="submission" date="2015-03" db="EMBL/GenBank/DDBJ databases">
        <authorList>
            <person name="Murphy D."/>
        </authorList>
    </citation>
    <scope>NUCLEOTIDE SEQUENCE [LARGE SCALE GENOMIC DNA]</scope>
    <source>
        <strain evidence="13 14">FCF326</strain>
    </source>
</reference>
<name>A0A0T9KJM8_YERKR</name>
<dbReference type="AlphaFoldDB" id="A0A0T9KJM8"/>
<dbReference type="Proteomes" id="UP000045824">
    <property type="component" value="Unassembled WGS sequence"/>
</dbReference>
<keyword evidence="13" id="KW-0969">Cilium</keyword>
<dbReference type="PANTHER" id="PTHR30033:SF1">
    <property type="entry name" value="FLAGELLAR HOOK-ASSOCIATED PROTEIN 1"/>
    <property type="match status" value="1"/>
</dbReference>
<evidence type="ECO:0000259" key="10">
    <source>
        <dbReference type="Pfam" id="PF06429"/>
    </source>
</evidence>
<dbReference type="GO" id="GO:0005198">
    <property type="term" value="F:structural molecule activity"/>
    <property type="evidence" value="ECO:0007669"/>
    <property type="project" value="UniProtKB-UniRule"/>
</dbReference>
<evidence type="ECO:0000256" key="4">
    <source>
        <dbReference type="ARBA" id="ARBA00016244"/>
    </source>
</evidence>
<keyword evidence="6 7" id="KW-0975">Bacterial flagellum</keyword>